<feature type="domain" description="SnoaL-like" evidence="1">
    <location>
        <begin position="193"/>
        <end position="311"/>
    </location>
</feature>
<reference evidence="3" key="1">
    <citation type="journal article" date="2013" name="BMC Microbiol.">
        <title>Taxonomy and evolution of bacteriochlorophyll a-containing members of the OM60/NOR5 clade of marine gammaproteobacteria: description of Luminiphilus syltensis gen. nov., sp. nov., reclassification of Haliea rubra as Pseudohaliea rubra gen. nov., comb. nov., and emendation of Chromatocurvus halotolerans.</title>
        <authorList>
            <person name="Spring S."/>
            <person name="Riedel T."/>
            <person name="Sproer C."/>
            <person name="Yan S."/>
            <person name="Harder J."/>
            <person name="Fuchs B.M."/>
        </authorList>
    </citation>
    <scope>NUCLEOTIDE SEQUENCE [LARGE SCALE GENOMIC DNA]</scope>
    <source>
        <strain evidence="3">NOR51-B</strain>
    </source>
</reference>
<accession>B8KSQ8</accession>
<evidence type="ECO:0000313" key="3">
    <source>
        <dbReference type="Proteomes" id="UP000004699"/>
    </source>
</evidence>
<dbReference type="InterPro" id="IPR032710">
    <property type="entry name" value="NTF2-like_dom_sf"/>
</dbReference>
<organism evidence="2 3">
    <name type="scientific">Luminiphilus syltensis NOR5-1B</name>
    <dbReference type="NCBI Taxonomy" id="565045"/>
    <lineage>
        <taxon>Bacteria</taxon>
        <taxon>Pseudomonadati</taxon>
        <taxon>Pseudomonadota</taxon>
        <taxon>Gammaproteobacteria</taxon>
        <taxon>Cellvibrionales</taxon>
        <taxon>Halieaceae</taxon>
        <taxon>Luminiphilus</taxon>
    </lineage>
</organism>
<dbReference type="STRING" id="565045.NOR51B_218"/>
<dbReference type="Pfam" id="PF13577">
    <property type="entry name" value="SnoaL_4"/>
    <property type="match status" value="2"/>
</dbReference>
<dbReference type="eggNOG" id="COG5517">
    <property type="taxonomic scope" value="Bacteria"/>
</dbReference>
<evidence type="ECO:0000313" key="2">
    <source>
        <dbReference type="EMBL" id="EED34281.1"/>
    </source>
</evidence>
<dbReference type="AlphaFoldDB" id="B8KSQ8"/>
<dbReference type="InterPro" id="IPR037401">
    <property type="entry name" value="SnoaL-like"/>
</dbReference>
<dbReference type="SUPFAM" id="SSF54427">
    <property type="entry name" value="NTF2-like"/>
    <property type="match status" value="2"/>
</dbReference>
<keyword evidence="3" id="KW-1185">Reference proteome</keyword>
<dbReference type="Gene3D" id="3.10.450.50">
    <property type="match status" value="2"/>
</dbReference>
<dbReference type="Proteomes" id="UP000004699">
    <property type="component" value="Unassembled WGS sequence"/>
</dbReference>
<gene>
    <name evidence="2" type="ORF">NOR51B_218</name>
</gene>
<dbReference type="RefSeq" id="WP_009019029.1">
    <property type="nucleotide sequence ID" value="NZ_DS999411.1"/>
</dbReference>
<name>B8KSQ8_9GAMM</name>
<dbReference type="EMBL" id="DS999411">
    <property type="protein sequence ID" value="EED34281.1"/>
    <property type="molecule type" value="Genomic_DNA"/>
</dbReference>
<proteinExistence type="predicted"/>
<dbReference type="CDD" id="cd00531">
    <property type="entry name" value="NTF2_like"/>
    <property type="match status" value="2"/>
</dbReference>
<feature type="domain" description="SnoaL-like" evidence="1">
    <location>
        <begin position="5"/>
        <end position="125"/>
    </location>
</feature>
<evidence type="ECO:0000259" key="1">
    <source>
        <dbReference type="Pfam" id="PF13577"/>
    </source>
</evidence>
<sequence>MLDSLIAKQHIEKRLAQHARGIDRADELLLKEAYHDDGTVDYGVFAGSAAEFAGFLTPVQASAPISLHRPSNTWCKVSGDRAVTESYVIAYVVMPTTGDAQPHLVGGRYLDQHSHKNGEWRMQHRQYILDWCIQYPPAGQQDTPPAFALVGAPPRGGHHTADAGNTLLMAYAATKKPQQESNAMATDTAIDHALSHQAITELNYRYCRGADRGDVETLLSAFHDDAVVMSGVFNGCAREFADTVLPAISGMCTAHTVTNHWIEIDGDAAVGESYVMAFQGIPGDSPEDRLIGGRYIDRYERRDGEWKIAERSFVMDWAMSEDSKDLLNAGMFEAMNKGCRGDQDPVYALWNSLNG</sequence>
<dbReference type="HOGENOM" id="CLU_773466_0_0_6"/>
<protein>
    <recommendedName>
        <fullName evidence="1">SnoaL-like domain-containing protein</fullName>
    </recommendedName>
</protein>